<name>A0ACB9FPI1_ARCLA</name>
<accession>A0ACB9FPI1</accession>
<keyword evidence="2" id="KW-1185">Reference proteome</keyword>
<gene>
    <name evidence="1" type="ORF">L6452_03668</name>
</gene>
<evidence type="ECO:0000313" key="2">
    <source>
        <dbReference type="Proteomes" id="UP001055879"/>
    </source>
</evidence>
<reference evidence="1 2" key="2">
    <citation type="journal article" date="2022" name="Mol. Ecol. Resour.">
        <title>The genomes of chicory, endive, great burdock and yacon provide insights into Asteraceae paleo-polyploidization history and plant inulin production.</title>
        <authorList>
            <person name="Fan W."/>
            <person name="Wang S."/>
            <person name="Wang H."/>
            <person name="Wang A."/>
            <person name="Jiang F."/>
            <person name="Liu H."/>
            <person name="Zhao H."/>
            <person name="Xu D."/>
            <person name="Zhang Y."/>
        </authorList>
    </citation>
    <scope>NUCLEOTIDE SEQUENCE [LARGE SCALE GENOMIC DNA]</scope>
    <source>
        <strain evidence="2">cv. Niubang</strain>
    </source>
</reference>
<dbReference type="Proteomes" id="UP001055879">
    <property type="component" value="Linkage Group LG01"/>
</dbReference>
<sequence>MDQVELESYASIYHSILSNELDIGLGFAHSTVYRMLLVFRFGHWSLGTELWFLVAGGRTWLLNEHQSLIVFFWIVFCDFLVRMGVF</sequence>
<dbReference type="EMBL" id="CM042047">
    <property type="protein sequence ID" value="KAI3772482.1"/>
    <property type="molecule type" value="Genomic_DNA"/>
</dbReference>
<comment type="caution">
    <text evidence="1">The sequence shown here is derived from an EMBL/GenBank/DDBJ whole genome shotgun (WGS) entry which is preliminary data.</text>
</comment>
<proteinExistence type="predicted"/>
<organism evidence="1 2">
    <name type="scientific">Arctium lappa</name>
    <name type="common">Greater burdock</name>
    <name type="synonym">Lappa major</name>
    <dbReference type="NCBI Taxonomy" id="4217"/>
    <lineage>
        <taxon>Eukaryota</taxon>
        <taxon>Viridiplantae</taxon>
        <taxon>Streptophyta</taxon>
        <taxon>Embryophyta</taxon>
        <taxon>Tracheophyta</taxon>
        <taxon>Spermatophyta</taxon>
        <taxon>Magnoliopsida</taxon>
        <taxon>eudicotyledons</taxon>
        <taxon>Gunneridae</taxon>
        <taxon>Pentapetalae</taxon>
        <taxon>asterids</taxon>
        <taxon>campanulids</taxon>
        <taxon>Asterales</taxon>
        <taxon>Asteraceae</taxon>
        <taxon>Carduoideae</taxon>
        <taxon>Cardueae</taxon>
        <taxon>Arctiinae</taxon>
        <taxon>Arctium</taxon>
    </lineage>
</organism>
<protein>
    <submittedName>
        <fullName evidence="1">Uncharacterized protein</fullName>
    </submittedName>
</protein>
<reference evidence="2" key="1">
    <citation type="journal article" date="2022" name="Mol. Ecol. Resour.">
        <title>The genomes of chicory, endive, great burdock and yacon provide insights into Asteraceae palaeo-polyploidization history and plant inulin production.</title>
        <authorList>
            <person name="Fan W."/>
            <person name="Wang S."/>
            <person name="Wang H."/>
            <person name="Wang A."/>
            <person name="Jiang F."/>
            <person name="Liu H."/>
            <person name="Zhao H."/>
            <person name="Xu D."/>
            <person name="Zhang Y."/>
        </authorList>
    </citation>
    <scope>NUCLEOTIDE SEQUENCE [LARGE SCALE GENOMIC DNA]</scope>
    <source>
        <strain evidence="2">cv. Niubang</strain>
    </source>
</reference>
<evidence type="ECO:0000313" key="1">
    <source>
        <dbReference type="EMBL" id="KAI3772482.1"/>
    </source>
</evidence>